<evidence type="ECO:0000256" key="12">
    <source>
        <dbReference type="ARBA" id="ARBA00029354"/>
    </source>
</evidence>
<evidence type="ECO:0000256" key="14">
    <source>
        <dbReference type="NCBIfam" id="TIGR00228"/>
    </source>
</evidence>
<keyword evidence="8 13" id="KW-0460">Magnesium</keyword>
<dbReference type="Proteomes" id="UP000051096">
    <property type="component" value="Unassembled WGS sequence"/>
</dbReference>
<keyword evidence="9 13" id="KW-0238">DNA-binding</keyword>
<sequence>MKVLGIDPGITATGYGIIEDGACITTGTIRPKKKNVHNNILTICQTLEELIDTYKPDCVSLEQAFYHKNVQSLIRSSELRGAIILTLLKGRMNIVQYTPTQIKLTTTGNGRASKKQVRYFVERIVLNSKRRLSSHATDAIAIAYTAMRKMNQPR</sequence>
<dbReference type="AlphaFoldDB" id="A0A0S8GH24"/>
<dbReference type="GO" id="GO:0006281">
    <property type="term" value="P:DNA repair"/>
    <property type="evidence" value="ECO:0007669"/>
    <property type="project" value="UniProtKB-UniRule"/>
</dbReference>
<evidence type="ECO:0000256" key="7">
    <source>
        <dbReference type="ARBA" id="ARBA00022801"/>
    </source>
</evidence>
<evidence type="ECO:0000256" key="10">
    <source>
        <dbReference type="ARBA" id="ARBA00023172"/>
    </source>
</evidence>
<comment type="function">
    <text evidence="13">The RuvA-RuvB-RuvC complex processes Holliday junction (HJ) DNA during genetic recombination and DNA repair. Endonuclease that resolves HJ intermediates. Cleaves cruciform DNA by making single-stranded nicks across the HJ at symmetrical positions within the homologous arms, yielding a 5'-phosphate and a 3'-hydroxyl group; requires a central core of homology in the junction. The consensus cleavage sequence is 5'-(A/T)TT(C/G)-3'. Cleavage occurs on the 3'-side of the TT dinucleotide at the point of strand exchange. HJ branch migration catalyzed by RuvA-RuvB allows RuvC to scan DNA until it finds its consensus sequence, where it cleaves and resolves the cruciform DNA.</text>
</comment>
<evidence type="ECO:0000256" key="5">
    <source>
        <dbReference type="ARBA" id="ARBA00022759"/>
    </source>
</evidence>
<dbReference type="CDD" id="cd16962">
    <property type="entry name" value="RuvC"/>
    <property type="match status" value="1"/>
</dbReference>
<dbReference type="EMBL" id="LJUO01000043">
    <property type="protein sequence ID" value="KPK72048.1"/>
    <property type="molecule type" value="Genomic_DNA"/>
</dbReference>
<dbReference type="PANTHER" id="PTHR30194:SF3">
    <property type="entry name" value="CROSSOVER JUNCTION ENDODEOXYRIBONUCLEASE RUVC"/>
    <property type="match status" value="1"/>
</dbReference>
<comment type="similarity">
    <text evidence="1 13">Belongs to the RuvC family.</text>
</comment>
<dbReference type="FunFam" id="3.30.420.10:FF:000002">
    <property type="entry name" value="Crossover junction endodeoxyribonuclease RuvC"/>
    <property type="match status" value="1"/>
</dbReference>
<dbReference type="PANTHER" id="PTHR30194">
    <property type="entry name" value="CROSSOVER JUNCTION ENDODEOXYRIBONUCLEASE RUVC"/>
    <property type="match status" value="1"/>
</dbReference>
<dbReference type="EC" id="3.1.21.10" evidence="13 14"/>
<keyword evidence="10 13" id="KW-0233">DNA recombination</keyword>
<feature type="binding site" evidence="13">
    <location>
        <position position="62"/>
    </location>
    <ligand>
        <name>Mg(2+)</name>
        <dbReference type="ChEBI" id="CHEBI:18420"/>
        <label>2</label>
    </ligand>
</feature>
<dbReference type="GO" id="GO:0003677">
    <property type="term" value="F:DNA binding"/>
    <property type="evidence" value="ECO:0007669"/>
    <property type="project" value="UniProtKB-KW"/>
</dbReference>
<dbReference type="Pfam" id="PF02075">
    <property type="entry name" value="RuvC"/>
    <property type="match status" value="1"/>
</dbReference>
<dbReference type="GO" id="GO:0006310">
    <property type="term" value="P:DNA recombination"/>
    <property type="evidence" value="ECO:0007669"/>
    <property type="project" value="UniProtKB-UniRule"/>
</dbReference>
<gene>
    <name evidence="13" type="primary">ruvC</name>
    <name evidence="15" type="ORF">AMJ87_05810</name>
</gene>
<proteinExistence type="inferred from homology"/>
<dbReference type="GO" id="GO:0008821">
    <property type="term" value="F:crossover junction DNA endonuclease activity"/>
    <property type="evidence" value="ECO:0007669"/>
    <property type="project" value="UniProtKB-UniRule"/>
</dbReference>
<comment type="caution">
    <text evidence="15">The sequence shown here is derived from an EMBL/GenBank/DDBJ whole genome shotgun (WGS) entry which is preliminary data.</text>
</comment>
<dbReference type="InterPro" id="IPR036397">
    <property type="entry name" value="RNaseH_sf"/>
</dbReference>
<dbReference type="GO" id="GO:0005737">
    <property type="term" value="C:cytoplasm"/>
    <property type="evidence" value="ECO:0007669"/>
    <property type="project" value="UniProtKB-SubCell"/>
</dbReference>
<dbReference type="InterPro" id="IPR002176">
    <property type="entry name" value="X-over_junc_endoDNase_RuvC"/>
</dbReference>
<feature type="active site" evidence="13">
    <location>
        <position position="135"/>
    </location>
</feature>
<comment type="cofactor">
    <cofactor evidence="13">
        <name>Mg(2+)</name>
        <dbReference type="ChEBI" id="CHEBI:18420"/>
    </cofactor>
    <text evidence="13">Binds 2 Mg(2+) ion per subunit.</text>
</comment>
<reference evidence="15 16" key="1">
    <citation type="journal article" date="2015" name="Microbiome">
        <title>Genomic resolution of linkages in carbon, nitrogen, and sulfur cycling among widespread estuary sediment bacteria.</title>
        <authorList>
            <person name="Baker B.J."/>
            <person name="Lazar C.S."/>
            <person name="Teske A.P."/>
            <person name="Dick G.J."/>
        </authorList>
    </citation>
    <scope>NUCLEOTIDE SEQUENCE [LARGE SCALE GENOMIC DNA]</scope>
    <source>
        <strain evidence="15">SM23_60</strain>
    </source>
</reference>
<dbReference type="NCBIfam" id="TIGR00228">
    <property type="entry name" value="ruvC"/>
    <property type="match status" value="1"/>
</dbReference>
<feature type="binding site" evidence="13">
    <location>
        <position position="7"/>
    </location>
    <ligand>
        <name>Mg(2+)</name>
        <dbReference type="ChEBI" id="CHEBI:18420"/>
        <label>1</label>
    </ligand>
</feature>
<evidence type="ECO:0000256" key="13">
    <source>
        <dbReference type="HAMAP-Rule" id="MF_00034"/>
    </source>
</evidence>
<dbReference type="GO" id="GO:0000287">
    <property type="term" value="F:magnesium ion binding"/>
    <property type="evidence" value="ECO:0007669"/>
    <property type="project" value="UniProtKB-UniRule"/>
</dbReference>
<dbReference type="Gene3D" id="3.30.420.10">
    <property type="entry name" value="Ribonuclease H-like superfamily/Ribonuclease H"/>
    <property type="match status" value="1"/>
</dbReference>
<evidence type="ECO:0000256" key="11">
    <source>
        <dbReference type="ARBA" id="ARBA00023204"/>
    </source>
</evidence>
<comment type="subunit">
    <text evidence="13">Homodimer which binds Holliday junction (HJ) DNA. The HJ becomes 2-fold symmetrical on binding to RuvC with unstacked arms; it has a different conformation from HJ DNA in complex with RuvA. In the full resolvosome a probable DNA-RuvA(4)-RuvB(12)-RuvC(2) complex forms which resolves the HJ.</text>
</comment>
<evidence type="ECO:0000256" key="6">
    <source>
        <dbReference type="ARBA" id="ARBA00022763"/>
    </source>
</evidence>
<evidence type="ECO:0000256" key="1">
    <source>
        <dbReference type="ARBA" id="ARBA00009518"/>
    </source>
</evidence>
<evidence type="ECO:0000313" key="16">
    <source>
        <dbReference type="Proteomes" id="UP000051096"/>
    </source>
</evidence>
<evidence type="ECO:0000256" key="9">
    <source>
        <dbReference type="ARBA" id="ARBA00023125"/>
    </source>
</evidence>
<dbReference type="InterPro" id="IPR012337">
    <property type="entry name" value="RNaseH-like_sf"/>
</dbReference>
<keyword evidence="2 13" id="KW-0963">Cytoplasm</keyword>
<name>A0A0S8GH24_UNCW3</name>
<feature type="active site" evidence="13">
    <location>
        <position position="7"/>
    </location>
</feature>
<evidence type="ECO:0000256" key="4">
    <source>
        <dbReference type="ARBA" id="ARBA00022723"/>
    </source>
</evidence>
<evidence type="ECO:0000256" key="8">
    <source>
        <dbReference type="ARBA" id="ARBA00022842"/>
    </source>
</evidence>
<keyword evidence="3 13" id="KW-0540">Nuclease</keyword>
<dbReference type="GO" id="GO:0048476">
    <property type="term" value="C:Holliday junction resolvase complex"/>
    <property type="evidence" value="ECO:0007669"/>
    <property type="project" value="UniProtKB-UniRule"/>
</dbReference>
<accession>A0A0S8GH24</accession>
<feature type="active site" evidence="13">
    <location>
        <position position="62"/>
    </location>
</feature>
<organism evidence="15 16">
    <name type="scientific">candidate division WOR_3 bacterium SM23_60</name>
    <dbReference type="NCBI Taxonomy" id="1703780"/>
    <lineage>
        <taxon>Bacteria</taxon>
        <taxon>Bacteria division WOR-3</taxon>
    </lineage>
</organism>
<dbReference type="HAMAP" id="MF_00034">
    <property type="entry name" value="RuvC"/>
    <property type="match status" value="1"/>
</dbReference>
<protein>
    <recommendedName>
        <fullName evidence="13 14">Crossover junction endodeoxyribonuclease RuvC</fullName>
        <ecNumber evidence="13 14">3.1.21.10</ecNumber>
    </recommendedName>
    <alternativeName>
        <fullName evidence="13">Holliday junction nuclease RuvC</fullName>
    </alternativeName>
    <alternativeName>
        <fullName evidence="13">Holliday junction resolvase RuvC</fullName>
    </alternativeName>
</protein>
<dbReference type="PRINTS" id="PR00696">
    <property type="entry name" value="RSOLVASERUVC"/>
</dbReference>
<feature type="binding site" evidence="13">
    <location>
        <position position="135"/>
    </location>
    <ligand>
        <name>Mg(2+)</name>
        <dbReference type="ChEBI" id="CHEBI:18420"/>
        <label>1</label>
    </ligand>
</feature>
<evidence type="ECO:0000313" key="15">
    <source>
        <dbReference type="EMBL" id="KPK72048.1"/>
    </source>
</evidence>
<keyword evidence="5 13" id="KW-0255">Endonuclease</keyword>
<keyword evidence="6 13" id="KW-0227">DNA damage</keyword>
<dbReference type="SUPFAM" id="SSF53098">
    <property type="entry name" value="Ribonuclease H-like"/>
    <property type="match status" value="1"/>
</dbReference>
<comment type="catalytic activity">
    <reaction evidence="12 13">
        <text>Endonucleolytic cleavage at a junction such as a reciprocal single-stranded crossover between two homologous DNA duplexes (Holliday junction).</text>
        <dbReference type="EC" id="3.1.21.10"/>
    </reaction>
</comment>
<keyword evidence="11 13" id="KW-0234">DNA repair</keyword>
<comment type="subcellular location">
    <subcellularLocation>
        <location evidence="13">Cytoplasm</location>
    </subcellularLocation>
</comment>
<evidence type="ECO:0000256" key="2">
    <source>
        <dbReference type="ARBA" id="ARBA00022490"/>
    </source>
</evidence>
<evidence type="ECO:0000256" key="3">
    <source>
        <dbReference type="ARBA" id="ARBA00022722"/>
    </source>
</evidence>
<keyword evidence="7 13" id="KW-0378">Hydrolase</keyword>
<keyword evidence="4 13" id="KW-0479">Metal-binding</keyword>